<dbReference type="GO" id="GO:0046872">
    <property type="term" value="F:metal ion binding"/>
    <property type="evidence" value="ECO:0007669"/>
    <property type="project" value="UniProtKB-KW"/>
</dbReference>
<evidence type="ECO:0000313" key="4">
    <source>
        <dbReference type="EMBL" id="NWN45630.1"/>
    </source>
</evidence>
<feature type="binding site" evidence="3">
    <location>
        <position position="6"/>
    </location>
    <ligand>
        <name>a divalent metal cation</name>
        <dbReference type="ChEBI" id="CHEBI:60240"/>
        <label>1</label>
    </ligand>
</feature>
<name>A0A851HG68_9MOLU</name>
<gene>
    <name evidence="4" type="ORF">HR065_00830</name>
</gene>
<feature type="binding site" evidence="3">
    <location>
        <position position="199"/>
    </location>
    <ligand>
        <name>a divalent metal cation</name>
        <dbReference type="ChEBI" id="CHEBI:60240"/>
        <label>1</label>
    </ligand>
</feature>
<dbReference type="PANTHER" id="PTHR46124:SF4">
    <property type="entry name" value="HYDROLASE TATD"/>
    <property type="match status" value="1"/>
</dbReference>
<feature type="binding site" evidence="3">
    <location>
        <position position="125"/>
    </location>
    <ligand>
        <name>a divalent metal cation</name>
        <dbReference type="ChEBI" id="CHEBI:60240"/>
        <label>2</label>
    </ligand>
</feature>
<dbReference type="InterPro" id="IPR001130">
    <property type="entry name" value="TatD-like"/>
</dbReference>
<dbReference type="GO" id="GO:0016788">
    <property type="term" value="F:hydrolase activity, acting on ester bonds"/>
    <property type="evidence" value="ECO:0007669"/>
    <property type="project" value="InterPro"/>
</dbReference>
<evidence type="ECO:0000256" key="3">
    <source>
        <dbReference type="PIRSR" id="PIRSR005902-1"/>
    </source>
</evidence>
<dbReference type="SUPFAM" id="SSF51556">
    <property type="entry name" value="Metallo-dependent hydrolases"/>
    <property type="match status" value="1"/>
</dbReference>
<dbReference type="PROSITE" id="PS01091">
    <property type="entry name" value="TATD_3"/>
    <property type="match status" value="1"/>
</dbReference>
<dbReference type="NCBIfam" id="TIGR00010">
    <property type="entry name" value="YchF/TatD family DNA exonuclease"/>
    <property type="match status" value="1"/>
</dbReference>
<evidence type="ECO:0000256" key="1">
    <source>
        <dbReference type="ARBA" id="ARBA00022723"/>
    </source>
</evidence>
<reference evidence="4 5" key="1">
    <citation type="submission" date="2020-06" db="EMBL/GenBank/DDBJ databases">
        <title>Draft genome sequence of Candidatus Phytoplasma pruni (X-disease group, subgroup 16SrIII-B) strain ChTDIII from Argentina.</title>
        <authorList>
            <person name="Fernandez F.D."/>
            <person name="Zuebert C."/>
            <person name="Huettel B."/>
            <person name="Kube M."/>
            <person name="Conci L.R."/>
        </authorList>
    </citation>
    <scope>NUCLEOTIDE SEQUENCE [LARGE SCALE GENOMIC DNA]</scope>
    <source>
        <strain evidence="4 5">ChTDIII</strain>
    </source>
</reference>
<feature type="binding site" evidence="3">
    <location>
        <position position="8"/>
    </location>
    <ligand>
        <name>a divalent metal cation</name>
        <dbReference type="ChEBI" id="CHEBI:60240"/>
        <label>1</label>
    </ligand>
</feature>
<dbReference type="FunFam" id="3.20.20.140:FF:000005">
    <property type="entry name" value="TatD family hydrolase"/>
    <property type="match status" value="1"/>
</dbReference>
<evidence type="ECO:0000313" key="5">
    <source>
        <dbReference type="Proteomes" id="UP000568109"/>
    </source>
</evidence>
<feature type="binding site" evidence="3">
    <location>
        <position position="149"/>
    </location>
    <ligand>
        <name>a divalent metal cation</name>
        <dbReference type="ChEBI" id="CHEBI:60240"/>
        <label>2</label>
    </ligand>
</feature>
<dbReference type="PANTHER" id="PTHR46124">
    <property type="entry name" value="D-AMINOACYL-TRNA DEACYLASE"/>
    <property type="match status" value="1"/>
</dbReference>
<dbReference type="Pfam" id="PF01026">
    <property type="entry name" value="TatD_DNase"/>
    <property type="match status" value="1"/>
</dbReference>
<dbReference type="PROSITE" id="PS01137">
    <property type="entry name" value="TATD_1"/>
    <property type="match status" value="1"/>
</dbReference>
<dbReference type="EMBL" id="JABUOH010000023">
    <property type="protein sequence ID" value="NWN45630.1"/>
    <property type="molecule type" value="Genomic_DNA"/>
</dbReference>
<accession>A0A851HG68</accession>
<feature type="binding site" evidence="3">
    <location>
        <position position="89"/>
    </location>
    <ligand>
        <name>a divalent metal cation</name>
        <dbReference type="ChEBI" id="CHEBI:60240"/>
        <label>1</label>
    </ligand>
</feature>
<dbReference type="Proteomes" id="UP000568109">
    <property type="component" value="Unassembled WGS sequence"/>
</dbReference>
<dbReference type="RefSeq" id="WP_178734030.1">
    <property type="nucleotide sequence ID" value="NZ_JABUOH010000023.1"/>
</dbReference>
<dbReference type="GO" id="GO:0005829">
    <property type="term" value="C:cytosol"/>
    <property type="evidence" value="ECO:0007669"/>
    <property type="project" value="TreeGrafter"/>
</dbReference>
<dbReference type="CDD" id="cd01310">
    <property type="entry name" value="TatD_DNAse"/>
    <property type="match status" value="1"/>
</dbReference>
<dbReference type="Gene3D" id="3.20.20.140">
    <property type="entry name" value="Metal-dependent hydrolases"/>
    <property type="match status" value="1"/>
</dbReference>
<proteinExistence type="predicted"/>
<dbReference type="InterPro" id="IPR015991">
    <property type="entry name" value="TatD/YcfH-like"/>
</dbReference>
<dbReference type="InterPro" id="IPR018228">
    <property type="entry name" value="DNase_TatD-rel_CS"/>
</dbReference>
<dbReference type="InterPro" id="IPR032466">
    <property type="entry name" value="Metal_Hydrolase"/>
</dbReference>
<keyword evidence="5" id="KW-1185">Reference proteome</keyword>
<keyword evidence="1 3" id="KW-0479">Metal-binding</keyword>
<organism evidence="4 5">
    <name type="scientific">Candidatus Phytoplasma pruni</name>
    <dbReference type="NCBI Taxonomy" id="479893"/>
    <lineage>
        <taxon>Bacteria</taxon>
        <taxon>Bacillati</taxon>
        <taxon>Mycoplasmatota</taxon>
        <taxon>Mollicutes</taxon>
        <taxon>Acholeplasmatales</taxon>
        <taxon>Acholeplasmataceae</taxon>
        <taxon>Candidatus Phytoplasma</taxon>
        <taxon>16SrIII (X-disease group)</taxon>
    </lineage>
</organism>
<evidence type="ECO:0000256" key="2">
    <source>
        <dbReference type="ARBA" id="ARBA00022801"/>
    </source>
</evidence>
<dbReference type="PIRSF" id="PIRSF005902">
    <property type="entry name" value="DNase_TatD"/>
    <property type="match status" value="1"/>
</dbReference>
<dbReference type="GO" id="GO:0004536">
    <property type="term" value="F:DNA nuclease activity"/>
    <property type="evidence" value="ECO:0007669"/>
    <property type="project" value="InterPro"/>
</dbReference>
<sequence length="253" mass="28534">MLIDTHAHLNLDDYSKDLKDVINRAIKNDVQYFIVPGLDQKTNEKAIELALQNPEIKVAVGIHPSYVTNEDPFSIEKYLKLPQVVAVGEIGIDLYHEQKTLPLQQKTLKIQVELAIKYDLPIILHARSSFEEIYDILLPYKNKIRGVFHSLVTDLEAAQRAIDLGFYVGIGGIVTYEKASEVHTLAKELPLDKILLETDSPFLTPSPGKKSHRNEPALVKLVAEKIASLRNITLEEVAEQTTQNVKKLFLPHL</sequence>
<comment type="caution">
    <text evidence="4">The sequence shown here is derived from an EMBL/GenBank/DDBJ whole genome shotgun (WGS) entry which is preliminary data.</text>
</comment>
<keyword evidence="2 4" id="KW-0378">Hydrolase</keyword>
<protein>
    <submittedName>
        <fullName evidence="4">TatD family hydrolase</fullName>
    </submittedName>
</protein>
<dbReference type="AlphaFoldDB" id="A0A851HG68"/>